<dbReference type="OrthoDB" id="2149224at2759"/>
<dbReference type="GO" id="GO:0015631">
    <property type="term" value="F:tubulin binding"/>
    <property type="evidence" value="ECO:0007669"/>
    <property type="project" value="TreeGrafter"/>
</dbReference>
<feature type="region of interest" description="Disordered" evidence="2">
    <location>
        <begin position="324"/>
        <end position="352"/>
    </location>
</feature>
<dbReference type="GO" id="GO:0005938">
    <property type="term" value="C:cell cortex"/>
    <property type="evidence" value="ECO:0007669"/>
    <property type="project" value="InterPro"/>
</dbReference>
<feature type="compositionally biased region" description="Polar residues" evidence="2">
    <location>
        <begin position="3099"/>
        <end position="3128"/>
    </location>
</feature>
<dbReference type="Pfam" id="PF12814">
    <property type="entry name" value="Mcp5_PH"/>
    <property type="match status" value="1"/>
</dbReference>
<dbReference type="GO" id="GO:0000226">
    <property type="term" value="P:microtubule cytoskeleton organization"/>
    <property type="evidence" value="ECO:0007669"/>
    <property type="project" value="TreeGrafter"/>
</dbReference>
<feature type="coiled-coil region" evidence="1">
    <location>
        <begin position="178"/>
        <end position="251"/>
    </location>
</feature>
<dbReference type="SUPFAM" id="SSF50729">
    <property type="entry name" value="PH domain-like"/>
    <property type="match status" value="1"/>
</dbReference>
<dbReference type="InterPro" id="IPR053005">
    <property type="entry name" value="Nuclear_Pos-Cytoskel_Interact"/>
</dbReference>
<keyword evidence="1" id="KW-0175">Coiled coil</keyword>
<feature type="compositionally biased region" description="Polar residues" evidence="2">
    <location>
        <begin position="2594"/>
        <end position="2604"/>
    </location>
</feature>
<feature type="coiled-coil region" evidence="1">
    <location>
        <begin position="94"/>
        <end position="135"/>
    </location>
</feature>
<evidence type="ECO:0000313" key="4">
    <source>
        <dbReference type="EMBL" id="SCV05322.1"/>
    </source>
</evidence>
<feature type="region of interest" description="Disordered" evidence="2">
    <location>
        <begin position="2586"/>
        <end position="2614"/>
    </location>
</feature>
<dbReference type="PANTHER" id="PTHR28190">
    <property type="entry name" value="NUCLEAR MIGRATION PROTEIN NUM1"/>
    <property type="match status" value="1"/>
</dbReference>
<evidence type="ECO:0000256" key="1">
    <source>
        <dbReference type="SAM" id="Coils"/>
    </source>
</evidence>
<accession>A0A1G4KL74</accession>
<gene>
    <name evidence="4" type="ORF">LANO_0H04940G</name>
</gene>
<name>A0A1G4KL74_9SACH</name>
<dbReference type="GO" id="GO:0005543">
    <property type="term" value="F:phospholipid binding"/>
    <property type="evidence" value="ECO:0007669"/>
    <property type="project" value="InterPro"/>
</dbReference>
<dbReference type="InterPro" id="IPR001849">
    <property type="entry name" value="PH_domain"/>
</dbReference>
<organism evidence="4 5">
    <name type="scientific">Lachancea nothofagi CBS 11611</name>
    <dbReference type="NCBI Taxonomy" id="1266666"/>
    <lineage>
        <taxon>Eukaryota</taxon>
        <taxon>Fungi</taxon>
        <taxon>Dikarya</taxon>
        <taxon>Ascomycota</taxon>
        <taxon>Saccharomycotina</taxon>
        <taxon>Saccharomycetes</taxon>
        <taxon>Saccharomycetales</taxon>
        <taxon>Saccharomycetaceae</taxon>
        <taxon>Lachancea</taxon>
    </lineage>
</organism>
<feature type="compositionally biased region" description="Basic and acidic residues" evidence="2">
    <location>
        <begin position="1"/>
        <end position="38"/>
    </location>
</feature>
<dbReference type="GO" id="GO:0005739">
    <property type="term" value="C:mitochondrion"/>
    <property type="evidence" value="ECO:0007669"/>
    <property type="project" value="TreeGrafter"/>
</dbReference>
<sequence>MPQPREQGKKAQETDLRSQLEKMQKRIDHETEEALSKRDSKRHAPFSSILSKRDKRTSMPVFAGSSTHNNVVNNNSSKDVNFVVGLSENLLLECRRLQADNEKKSLKFRSLQQEYDSLQSRFEVLSANLQGTQQESLSLKDTNWELETKLQNVSQHLRDLKQFSEKTQKELAAQLVAYKEIRNEFDETTLERQGLREELKNAQQRHLINIAELKQNIVELNEENDSLQQKLDKMTVKVDQLTERLNKADLHTIPHAKVESSDLTASTELIPETLTEDRKTTFLSDSKSKLTLTPHDQSSIKDLDDANLMIDKLKSQIVQLKRSQKVFSPKQKEHHKKIRSTASFEPQDHNLPAQLGASSAKHVKRSCEEKLQLTEGSFDDSNCSFYTEEFDSHNNDSDIEVKSDISETMDAVRNPILEDLGDDDSGAFQTEYSEAQLFAKAHNLILLPQDEYDAMIAKETISGRDKSNAGSLINEFAFNELNAVSELERKGYKVHNPTEFESFQKSLACWSAPSIDYLKSKATELNSMIISYDEYESLKCPSLETLKEQASEMQCTALSNEEFKDQQNQIKNPSLSYLEKKINEHGKVLVSKESYDKLQEPTLEDMNSHATLMGCKLVKSSEWESMRSALSHPTLEFLSESAKKMNYSITPSEIFESLSQPSLAMLSQRATEVSHILLSNAEYQRLNSIDRQWVVDKASSLDLEVLDRSDYNKLENPTMEWIEQKAKSVGCVVLSEQDHHDLVNPSVGALKLAAAERGCIVVPKLDIDDLHDKLNTPDETFIRAKALDLDLRVLEIKEFERIKAELECPTLNTIKSTIEAQYMDSILSWLAQEHHLITLQEKEHRDLVALSLNPTLEQLEHLAASKNHSLINSEELGRLNGRLKNPNVDYLVKHIETHNKAVVDTSVLADLREKAEHPNIEYLSSHARLNGLHLSNINELENLKVRIEEPDFAYLLAKSKASGYVLVGESDHLKFTSHIENPEKSFLESKLSDLGYVSLKEDDLSKLQNQIEKPERSFLESKLSDLGYVALKEEDLSKLHNQLEKPERSFLETKSRELGLTLLQEEDLSKLHNQLEKPEMSFLESKLSGLGYVALKEEDLSKLHNQLEKPERTFLETKSRELGLTLLQEEDLSKLHNQLEKPEMSFLESKLSGLGYVTLKEEDLSKLHNQLEKPGRSFLEAKLKNMNLIPVAVDEYSALQKRIQGPGLPYLEDKLKKLGFIAVKSEEYRDLQDNTEVRYETFFDKKLKNLNLVAVNADDYEILKQLAESSKKIITTDKNQSVKSSPISSQEASAMKAVADDTETYILRESEGLDGLVLIAVDEKKSLDSKDREGKSPSLSLQDKLISFGFVTMSDKEPFNFNDQVAKPNMLFIETKDTKYGAAVVGASELRSLRDTVENPQMSFLERNLSDRGFIAMREGEHAGILQKINCPDTAYLQEKLGEVSMVAITKSEYSELMSCFESPDLYFLTSKLKDIGFVPIKEDELSGLKNSAQSPKFSFMESKLKEAGYVSVTFEKYSALEKCAQKPQLSFLEEKARDQGFVLVSDSENRKRTDLMENPTLSYLKEKARGYEVVPIAHYESLTTHVDSPSLEFLNSKSEAAGYSLLPAHIHKELLRKLENPTLEELELLASGVGFVVVADKEFSDLNEKIENPSWKYLSEKTKSLGLVAISQREHEELIVASQDDAAFKKIEEKGFKAVGQKEFADLIGNNIRDAGIEQLQPRLEALGYTSLSLDEFSDLKKPLVEKLDPVVVSLFCEKNGYVMLEQEELDSLRHAVSKLSIEDLENLAGKHDSKLISLQDFNNLCEKAETPAIDAMQRACGTMGLVLVSKDSHQKDHDMLENPTADWIASQAERSGKVLTDKGNYDLLLESVETPSLEYLQQKVALRNLHLVAYQEYHKLLEQVRKPTIEFLKEKADALDLILVHKEELTTLKNRDDSYTDDDLKTKATELKKVVIDESEYRRLLYELEHPGKEYLKSASEELGFMMLEKDDYNLLSIAADKQMTIDDIFPIAARHSYAILPVADLEDLKNGLARPSVEYLSDKAAFHGQQLVSAHILSSFEENFKSIQNPTLDFVSDLATAVNCAVLPVAQYEEMKTSLENPSEAYLKTKGKSLGFAVIDQPLYESQVMEQSTLESLKDHAERLDMKVLPTLIYEDLVKFKEHPNLEFIKEKLELYPDYVLLSKIDHEVLKASLNNSLSGAIDPNEKLRPEAHRSTSSFAARKQFFEDVIREEGNQQSKEKIVRCAKALGLVTLNSDEYKELMENQKETPLSKSQLYNSAKLFELTVLPSQEYLALLEDSKNPYFNSNEEVGPATAVSELRVPSSQSFTCNDSQSRNVVEPAFSSTSSRSSISESFYYDALQSAVSELHFNESVSSFETNSAHYTDALGEQSLSRTSTVREGDTMQSISISELREQAYSVGYVLVRQNSGFGGTDLESEDDGLGVDDTALALTQSEDDAGTHASSVSSIDTAQREWILKEKAAKLGLFVITEDEHAEFECLKKLTMVDSITDGYMEPLRDAHYIEKDTTEKHWKTKCDCTRKLSGNQIGSIVDDASSLPLAAAKPGFGLLPKTEDREGFRREAMAHESESFGENNSCQAPKNENKQQDDSSTRFSYLYSDNEELTVLGKRRDFPVAWSSSTPAERLRVKAELIEKAHEFGLVSLEADQFAQIKEELAAGAKNLTLDDIMIKSAEFDLVPLPRGQFEQIKAELSNPTLTKEQIVENAADFGLVAVEKVELDKLNRNKHLGTEDEFTSSGIEESELSEDNEDRNQIDSLAKKLGLMCIPESAFVATTMASVVDTHNVVVLPSSYYDHILAKEQEGVKMATIEELQIEARKRGLVIGPRNSPVQQSVANMSPHQSRVSRQASIRSNVSSESNSRRSLAEAAVNAAYNDHEVATIKSRGHRHSLSSNRQTILNMDVDVTTVRHASFDGGISLATVASLSEPSIIPALTQTVIGEYLHKYYRRLGPFSNVTSRHERYFWVHPYTMTLYWSTNNPVLENPATNKTRAAAILGIESVEDPNPYPAGLYHKSIVVKTETRPIKITCATRQRHNIWFNSLRYLIQRNMDGINLDDTAADPADANKIYQLPGETPKLTNQRLSSTRRGMSAGSTKRPASTRTLNK</sequence>
<proteinExistence type="predicted"/>
<feature type="compositionally biased region" description="Basic and acidic residues" evidence="2">
    <location>
        <begin position="2605"/>
        <end position="2614"/>
    </location>
</feature>
<keyword evidence="5" id="KW-1185">Reference proteome</keyword>
<evidence type="ECO:0000313" key="5">
    <source>
        <dbReference type="Proteomes" id="UP000189911"/>
    </source>
</evidence>
<dbReference type="CDD" id="cd13365">
    <property type="entry name" value="PH_PLC_plant-like"/>
    <property type="match status" value="1"/>
</dbReference>
<protein>
    <submittedName>
        <fullName evidence="4">LANO_0H04940g1_1</fullName>
    </submittedName>
</protein>
<reference evidence="5" key="1">
    <citation type="submission" date="2016-03" db="EMBL/GenBank/DDBJ databases">
        <authorList>
            <person name="Devillers Hugo."/>
        </authorList>
    </citation>
    <scope>NUCLEOTIDE SEQUENCE [LARGE SCALE GENOMIC DNA]</scope>
</reference>
<dbReference type="GO" id="GO:0005934">
    <property type="term" value="C:cellular bud tip"/>
    <property type="evidence" value="ECO:0007669"/>
    <property type="project" value="TreeGrafter"/>
</dbReference>
<evidence type="ECO:0000259" key="3">
    <source>
        <dbReference type="SMART" id="SM00233"/>
    </source>
</evidence>
<dbReference type="PANTHER" id="PTHR28190:SF1">
    <property type="entry name" value="NUCLEAR MIGRATION PROTEIN NUM1"/>
    <property type="match status" value="1"/>
</dbReference>
<dbReference type="SMART" id="SM00233">
    <property type="entry name" value="PH"/>
    <property type="match status" value="1"/>
</dbReference>
<dbReference type="GO" id="GO:0032065">
    <property type="term" value="P:maintenance of protein location in cell cortex"/>
    <property type="evidence" value="ECO:0007669"/>
    <property type="project" value="InterPro"/>
</dbReference>
<feature type="region of interest" description="Disordered" evidence="2">
    <location>
        <begin position="1"/>
        <end position="52"/>
    </location>
</feature>
<feature type="region of interest" description="Disordered" evidence="2">
    <location>
        <begin position="3092"/>
        <end position="3128"/>
    </location>
</feature>
<dbReference type="EMBL" id="LT598447">
    <property type="protein sequence ID" value="SCV05322.1"/>
    <property type="molecule type" value="Genomic_DNA"/>
</dbReference>
<dbReference type="InterPro" id="IPR024774">
    <property type="entry name" value="PH_dom-Mcp5-type"/>
</dbReference>
<dbReference type="Proteomes" id="UP000189911">
    <property type="component" value="Chromosome H"/>
</dbReference>
<evidence type="ECO:0000256" key="2">
    <source>
        <dbReference type="SAM" id="MobiDB-lite"/>
    </source>
</evidence>
<feature type="domain" description="PH" evidence="3">
    <location>
        <begin position="2959"/>
        <end position="3071"/>
    </location>
</feature>